<dbReference type="RefSeq" id="WP_165111576.1">
    <property type="nucleotide sequence ID" value="NZ_JAALAA010000010.1"/>
</dbReference>
<protein>
    <submittedName>
        <fullName evidence="6">Sugar ABC transporter substrate-binding protein</fullName>
    </submittedName>
</protein>
<comment type="caution">
    <text evidence="6">The sequence shown here is derived from an EMBL/GenBank/DDBJ whole genome shotgun (WGS) entry which is preliminary data.</text>
</comment>
<reference evidence="6 7" key="1">
    <citation type="submission" date="2020-02" db="EMBL/GenBank/DDBJ databases">
        <title>Whole-genome analyses of novel actinobacteria.</title>
        <authorList>
            <person name="Sahin N."/>
        </authorList>
    </citation>
    <scope>NUCLEOTIDE SEQUENCE [LARGE SCALE GENOMIC DNA]</scope>
    <source>
        <strain evidence="6 7">KC13</strain>
    </source>
</reference>
<dbReference type="PANTHER" id="PTHR30036">
    <property type="entry name" value="D-XYLOSE-BINDING PERIPLASMIC PROTEIN"/>
    <property type="match status" value="1"/>
</dbReference>
<dbReference type="GO" id="GO:0030288">
    <property type="term" value="C:outer membrane-bounded periplasmic space"/>
    <property type="evidence" value="ECO:0007669"/>
    <property type="project" value="TreeGrafter"/>
</dbReference>
<feature type="signal peptide" evidence="4">
    <location>
        <begin position="1"/>
        <end position="24"/>
    </location>
</feature>
<dbReference type="InterPro" id="IPR025997">
    <property type="entry name" value="SBP_2_dom"/>
</dbReference>
<dbReference type="Proteomes" id="UP000483261">
    <property type="component" value="Unassembled WGS sequence"/>
</dbReference>
<dbReference type="PROSITE" id="PS51257">
    <property type="entry name" value="PROKAR_LIPOPROTEIN"/>
    <property type="match status" value="1"/>
</dbReference>
<dbReference type="SUPFAM" id="SSF53822">
    <property type="entry name" value="Periplasmic binding protein-like I"/>
    <property type="match status" value="1"/>
</dbReference>
<feature type="region of interest" description="Disordered" evidence="3">
    <location>
        <begin position="33"/>
        <end position="59"/>
    </location>
</feature>
<evidence type="ECO:0000256" key="1">
    <source>
        <dbReference type="ARBA" id="ARBA00004196"/>
    </source>
</evidence>
<keyword evidence="7" id="KW-1185">Reference proteome</keyword>
<gene>
    <name evidence="6" type="ORF">G5C66_14015</name>
</gene>
<accession>A0A6M1R1K0</accession>
<evidence type="ECO:0000256" key="2">
    <source>
        <dbReference type="ARBA" id="ARBA00022729"/>
    </source>
</evidence>
<feature type="chain" id="PRO_5038678079" evidence="4">
    <location>
        <begin position="25"/>
        <end position="373"/>
    </location>
</feature>
<dbReference type="InterPro" id="IPR050555">
    <property type="entry name" value="Bact_Solute-Bind_Prot2"/>
</dbReference>
<evidence type="ECO:0000259" key="5">
    <source>
        <dbReference type="Pfam" id="PF13407"/>
    </source>
</evidence>
<dbReference type="Pfam" id="PF13407">
    <property type="entry name" value="Peripla_BP_4"/>
    <property type="match status" value="1"/>
</dbReference>
<dbReference type="InterPro" id="IPR028082">
    <property type="entry name" value="Peripla_BP_I"/>
</dbReference>
<dbReference type="AlphaFoldDB" id="A0A6M1R1K0"/>
<evidence type="ECO:0000313" key="6">
    <source>
        <dbReference type="EMBL" id="NGN93856.1"/>
    </source>
</evidence>
<feature type="compositionally biased region" description="Gly residues" evidence="3">
    <location>
        <begin position="33"/>
        <end position="43"/>
    </location>
</feature>
<dbReference type="PANTHER" id="PTHR30036:SF1">
    <property type="entry name" value="D-XYLOSE-BINDING PERIPLASMIC PROTEIN"/>
    <property type="match status" value="1"/>
</dbReference>
<name>A0A6M1R1K0_9ACTN</name>
<proteinExistence type="predicted"/>
<comment type="subcellular location">
    <subcellularLocation>
        <location evidence="1">Cell envelope</location>
    </subcellularLocation>
</comment>
<evidence type="ECO:0000313" key="7">
    <source>
        <dbReference type="Proteomes" id="UP000483261"/>
    </source>
</evidence>
<feature type="domain" description="Periplasmic binding protein" evidence="5">
    <location>
        <begin position="47"/>
        <end position="307"/>
    </location>
</feature>
<sequence>MNTHKIGRLMAVAAVAALSTASLVACGGSDDGGGDSGGSGGTDVGVILPDATTSPRWESQDRPNLEKAFDEAGLEATIQNAQGDTAKFGQLCDSMINEGVKVIIITNLDSESGAACLKKAADAGVTSIDYDRLTLNGGASYYVSFDNVKVGELMGTGLDECITASGKKGGNIVYVNGAATDNNAALFKSGYEKALEAKIADGTYKLVGDQSGEWDATKAGKVFDQMYTANGGKIDGVVSANDTMAGGIIARLKANNAQGKIPVTGQDASVEGLQNILQGFQCGTVYKNTALEAKAAADLAIALIEGDEDAAAALATGTVEDTEAGRDVPSVLAEPVWITKESVVTVIKDGQADAAEVCAGAIAALCTENGVPQ</sequence>
<keyword evidence="2 4" id="KW-0732">Signal</keyword>
<dbReference type="EMBL" id="JAALAA010000010">
    <property type="protein sequence ID" value="NGN93856.1"/>
    <property type="molecule type" value="Genomic_DNA"/>
</dbReference>
<evidence type="ECO:0000256" key="3">
    <source>
        <dbReference type="SAM" id="MobiDB-lite"/>
    </source>
</evidence>
<dbReference type="GO" id="GO:0030246">
    <property type="term" value="F:carbohydrate binding"/>
    <property type="evidence" value="ECO:0007669"/>
    <property type="project" value="TreeGrafter"/>
</dbReference>
<organism evidence="6 7">
    <name type="scientific">Nocardioides turkmenicus</name>
    <dbReference type="NCBI Taxonomy" id="2711220"/>
    <lineage>
        <taxon>Bacteria</taxon>
        <taxon>Bacillati</taxon>
        <taxon>Actinomycetota</taxon>
        <taxon>Actinomycetes</taxon>
        <taxon>Propionibacteriales</taxon>
        <taxon>Nocardioidaceae</taxon>
        <taxon>Nocardioides</taxon>
    </lineage>
</organism>
<evidence type="ECO:0000256" key="4">
    <source>
        <dbReference type="SAM" id="SignalP"/>
    </source>
</evidence>
<dbReference type="Gene3D" id="3.40.50.2300">
    <property type="match status" value="2"/>
</dbReference>